<feature type="transmembrane region" description="Helical" evidence="1">
    <location>
        <begin position="25"/>
        <end position="49"/>
    </location>
</feature>
<evidence type="ECO:0000256" key="1">
    <source>
        <dbReference type="SAM" id="Phobius"/>
    </source>
</evidence>
<accession>A0A5N6DWU3</accession>
<evidence type="ECO:0000313" key="3">
    <source>
        <dbReference type="Proteomes" id="UP000326532"/>
    </source>
</evidence>
<proteinExistence type="predicted"/>
<sequence length="88" mass="9878">MIGPETRPDSSWQLSLPFLPFNGRASIPTVSTFLVPFLFYYYFLIFLLLTGHGNDDCHRSRPSLDADDPAGVISVVLHRANHLCCILN</sequence>
<keyword evidence="1" id="KW-1133">Transmembrane helix</keyword>
<keyword evidence="1" id="KW-0812">Transmembrane</keyword>
<dbReference type="EMBL" id="ML734947">
    <property type="protein sequence ID" value="KAB8209274.1"/>
    <property type="molecule type" value="Genomic_DNA"/>
</dbReference>
<name>A0A5N6DWU3_ASPPA</name>
<organism evidence="2 3">
    <name type="scientific">Aspergillus parasiticus</name>
    <dbReference type="NCBI Taxonomy" id="5067"/>
    <lineage>
        <taxon>Eukaryota</taxon>
        <taxon>Fungi</taxon>
        <taxon>Dikarya</taxon>
        <taxon>Ascomycota</taxon>
        <taxon>Pezizomycotina</taxon>
        <taxon>Eurotiomycetes</taxon>
        <taxon>Eurotiomycetidae</taxon>
        <taxon>Eurotiales</taxon>
        <taxon>Aspergillaceae</taxon>
        <taxon>Aspergillus</taxon>
        <taxon>Aspergillus subgen. Circumdati</taxon>
    </lineage>
</organism>
<dbReference type="AlphaFoldDB" id="A0A5N6DWU3"/>
<keyword evidence="3" id="KW-1185">Reference proteome</keyword>
<reference evidence="2 3" key="1">
    <citation type="submission" date="2019-04" db="EMBL/GenBank/DDBJ databases">
        <title>Fungal friends and foes A comparative genomics study of 23 Aspergillus species from section Flavi.</title>
        <authorList>
            <consortium name="DOE Joint Genome Institute"/>
            <person name="Kjaerbolling I."/>
            <person name="Vesth T.C."/>
            <person name="Frisvad J.C."/>
            <person name="Nybo J.L."/>
            <person name="Theobald S."/>
            <person name="Kildgaard S."/>
            <person name="Petersen T.I."/>
            <person name="Kuo A."/>
            <person name="Sato A."/>
            <person name="Lyhne E.K."/>
            <person name="Kogle M.E."/>
            <person name="Wiebenga A."/>
            <person name="Kun R.S."/>
            <person name="Lubbers R.J."/>
            <person name="Makela M.R."/>
            <person name="Barry K."/>
            <person name="Chovatia M."/>
            <person name="Clum A."/>
            <person name="Daum C."/>
            <person name="Haridas S."/>
            <person name="He G."/>
            <person name="LaButti K."/>
            <person name="Lipzen A."/>
            <person name="Mondo S."/>
            <person name="Pangilinan J."/>
            <person name="Riley R."/>
            <person name="Salamov A."/>
            <person name="Simmons B.A."/>
            <person name="Magnuson J.K."/>
            <person name="Henrissat B."/>
            <person name="Mortensen U.H."/>
            <person name="Larsen T.O."/>
            <person name="De vries R.P."/>
            <person name="Grigoriev I.V."/>
            <person name="Machida M."/>
            <person name="Baker S.E."/>
            <person name="Andersen M.R."/>
        </authorList>
    </citation>
    <scope>NUCLEOTIDE SEQUENCE [LARGE SCALE GENOMIC DNA]</scope>
    <source>
        <strain evidence="2 3">CBS 117618</strain>
    </source>
</reference>
<gene>
    <name evidence="2" type="ORF">BDV34DRAFT_24175</name>
</gene>
<dbReference type="Proteomes" id="UP000326532">
    <property type="component" value="Unassembled WGS sequence"/>
</dbReference>
<protein>
    <submittedName>
        <fullName evidence="2">Uncharacterized protein</fullName>
    </submittedName>
</protein>
<dbReference type="VEuPathDB" id="FungiDB:BDV34DRAFT_24175"/>
<evidence type="ECO:0000313" key="2">
    <source>
        <dbReference type="EMBL" id="KAB8209274.1"/>
    </source>
</evidence>
<keyword evidence="1" id="KW-0472">Membrane</keyword>